<accession>A0ABD0MBF3</accession>
<comment type="caution">
    <text evidence="1">The sequence shown here is derived from an EMBL/GenBank/DDBJ whole genome shotgun (WGS) entry which is preliminary data.</text>
</comment>
<gene>
    <name evidence="1" type="ORF">BaRGS_00000186</name>
</gene>
<reference evidence="1 2" key="1">
    <citation type="journal article" date="2023" name="Sci. Data">
        <title>Genome assembly of the Korean intertidal mud-creeper Batillaria attramentaria.</title>
        <authorList>
            <person name="Patra A.K."/>
            <person name="Ho P.T."/>
            <person name="Jun S."/>
            <person name="Lee S.J."/>
            <person name="Kim Y."/>
            <person name="Won Y.J."/>
        </authorList>
    </citation>
    <scope>NUCLEOTIDE SEQUENCE [LARGE SCALE GENOMIC DNA]</scope>
    <source>
        <strain evidence="1">Wonlab-2016</strain>
    </source>
</reference>
<protein>
    <submittedName>
        <fullName evidence="1">Uncharacterized protein</fullName>
    </submittedName>
</protein>
<dbReference type="Proteomes" id="UP001519460">
    <property type="component" value="Unassembled WGS sequence"/>
</dbReference>
<dbReference type="EMBL" id="JACVVK020000001">
    <property type="protein sequence ID" value="KAK7508620.1"/>
    <property type="molecule type" value="Genomic_DNA"/>
</dbReference>
<sequence length="83" mass="9290">MVLPCVPLTSFTLERVSGCLELKPDQTLSLPVTVTVSSDWFGLGQLVDFPNSSSAKNTYLTSMVRPFQRSHQCVNKRRQRSTT</sequence>
<name>A0ABD0MBF3_9CAEN</name>
<evidence type="ECO:0000313" key="2">
    <source>
        <dbReference type="Proteomes" id="UP001519460"/>
    </source>
</evidence>
<evidence type="ECO:0000313" key="1">
    <source>
        <dbReference type="EMBL" id="KAK7508620.1"/>
    </source>
</evidence>
<organism evidence="1 2">
    <name type="scientific">Batillaria attramentaria</name>
    <dbReference type="NCBI Taxonomy" id="370345"/>
    <lineage>
        <taxon>Eukaryota</taxon>
        <taxon>Metazoa</taxon>
        <taxon>Spiralia</taxon>
        <taxon>Lophotrochozoa</taxon>
        <taxon>Mollusca</taxon>
        <taxon>Gastropoda</taxon>
        <taxon>Caenogastropoda</taxon>
        <taxon>Sorbeoconcha</taxon>
        <taxon>Cerithioidea</taxon>
        <taxon>Batillariidae</taxon>
        <taxon>Batillaria</taxon>
    </lineage>
</organism>
<proteinExistence type="predicted"/>
<keyword evidence="2" id="KW-1185">Reference proteome</keyword>
<dbReference type="AlphaFoldDB" id="A0ABD0MBF3"/>